<dbReference type="AlphaFoldDB" id="A0A091D9F7"/>
<sequence>MSNQSTVSGYFSASALASAGDISARTKHSGRLPASVIPLSHGYIELHHIFNQGHWKTTQNICSTWHGKVEKPCRNVPVPPPLPLCPALIRHPEVTAPWPPGSGAEDEVRGHQVRRPLQGWGRGSPSVTLGEALGGSALAYLGKR</sequence>
<evidence type="ECO:0000313" key="1">
    <source>
        <dbReference type="EMBL" id="KFO27123.1"/>
    </source>
</evidence>
<gene>
    <name evidence="1" type="ORF">H920_11528</name>
</gene>
<reference evidence="1 2" key="1">
    <citation type="submission" date="2013-11" db="EMBL/GenBank/DDBJ databases">
        <title>The Damaraland mole rat (Fukomys damarensis) genome and evolution of African mole rats.</title>
        <authorList>
            <person name="Gladyshev V.N."/>
            <person name="Fang X."/>
        </authorList>
    </citation>
    <scope>NUCLEOTIDE SEQUENCE [LARGE SCALE GENOMIC DNA]</scope>
    <source>
        <tissue evidence="1">Liver</tissue>
    </source>
</reference>
<protein>
    <submittedName>
        <fullName evidence="1">Uncharacterized protein</fullName>
    </submittedName>
</protein>
<proteinExistence type="predicted"/>
<dbReference type="EMBL" id="KN123014">
    <property type="protein sequence ID" value="KFO27123.1"/>
    <property type="molecule type" value="Genomic_DNA"/>
</dbReference>
<organism evidence="1 2">
    <name type="scientific">Fukomys damarensis</name>
    <name type="common">Damaraland mole rat</name>
    <name type="synonym">Cryptomys damarensis</name>
    <dbReference type="NCBI Taxonomy" id="885580"/>
    <lineage>
        <taxon>Eukaryota</taxon>
        <taxon>Metazoa</taxon>
        <taxon>Chordata</taxon>
        <taxon>Craniata</taxon>
        <taxon>Vertebrata</taxon>
        <taxon>Euteleostomi</taxon>
        <taxon>Mammalia</taxon>
        <taxon>Eutheria</taxon>
        <taxon>Euarchontoglires</taxon>
        <taxon>Glires</taxon>
        <taxon>Rodentia</taxon>
        <taxon>Hystricomorpha</taxon>
        <taxon>Bathyergidae</taxon>
        <taxon>Fukomys</taxon>
    </lineage>
</organism>
<name>A0A091D9F7_FUKDA</name>
<dbReference type="Proteomes" id="UP000028990">
    <property type="component" value="Unassembled WGS sequence"/>
</dbReference>
<accession>A0A091D9F7</accession>
<keyword evidence="2" id="KW-1185">Reference proteome</keyword>
<evidence type="ECO:0000313" key="2">
    <source>
        <dbReference type="Proteomes" id="UP000028990"/>
    </source>
</evidence>